<sequence length="292" mass="32407">GRVEIGRVAKECGAFGLSTGNLFEALELRRHGIKLPILLYASTLPCHAEVIVENRIIPTITDLEMARAFDRCAPEGYGVFVKVDCGLERVGIYAEEALPFIREVMKLPRVKVEGIYTFILGDDEYQQWQFPRFTTLLGKLEQAGVYIPTKLLATSGNLKYAEVHFNAVNPGRAVYGMYAVPGLDLRPAVRGIKARIVQIKECNLREQFADKVEFDLSQTKRIGILPTGWMDGLSRGYSNGGPVLVRGKRTFVAGNVHHVCSRVDLTNIPEARVGDEVVLFGRQGNEVITAEE</sequence>
<feature type="non-terminal residue" evidence="5">
    <location>
        <position position="1"/>
    </location>
</feature>
<dbReference type="PRINTS" id="PR00992">
    <property type="entry name" value="ALARACEMASE"/>
</dbReference>
<dbReference type="PANTHER" id="PTHR30511">
    <property type="entry name" value="ALANINE RACEMASE"/>
    <property type="match status" value="1"/>
</dbReference>
<dbReference type="GO" id="GO:0030632">
    <property type="term" value="P:D-alanine biosynthetic process"/>
    <property type="evidence" value="ECO:0007669"/>
    <property type="project" value="TreeGrafter"/>
</dbReference>
<proteinExistence type="predicted"/>
<dbReference type="EMBL" id="BARU01018692">
    <property type="protein sequence ID" value="GAH59408.1"/>
    <property type="molecule type" value="Genomic_DNA"/>
</dbReference>
<dbReference type="SMART" id="SM01005">
    <property type="entry name" value="Ala_racemase_C"/>
    <property type="match status" value="1"/>
</dbReference>
<evidence type="ECO:0000259" key="4">
    <source>
        <dbReference type="SMART" id="SM01005"/>
    </source>
</evidence>
<dbReference type="InterPro" id="IPR011079">
    <property type="entry name" value="Ala_racemase_C"/>
</dbReference>
<dbReference type="GO" id="GO:0005829">
    <property type="term" value="C:cytosol"/>
    <property type="evidence" value="ECO:0007669"/>
    <property type="project" value="TreeGrafter"/>
</dbReference>
<gene>
    <name evidence="5" type="ORF">S03H2_30869</name>
</gene>
<dbReference type="InterPro" id="IPR001608">
    <property type="entry name" value="Ala_racemase_N"/>
</dbReference>
<feature type="domain" description="Alanine racemase C-terminal" evidence="4">
    <location>
        <begin position="188"/>
        <end position="292"/>
    </location>
</feature>
<evidence type="ECO:0000256" key="1">
    <source>
        <dbReference type="ARBA" id="ARBA00001933"/>
    </source>
</evidence>
<dbReference type="Gene3D" id="2.40.37.10">
    <property type="entry name" value="Lyase, Ornithine Decarboxylase, Chain A, domain 1"/>
    <property type="match status" value="1"/>
</dbReference>
<keyword evidence="2" id="KW-0663">Pyridoxal phosphate</keyword>
<name>X1IPC8_9ZZZZ</name>
<protein>
    <recommendedName>
        <fullName evidence="4">Alanine racemase C-terminal domain-containing protein</fullName>
    </recommendedName>
</protein>
<reference evidence="5" key="1">
    <citation type="journal article" date="2014" name="Front. Microbiol.">
        <title>High frequency of phylogenetically diverse reductive dehalogenase-homologous genes in deep subseafloor sedimentary metagenomes.</title>
        <authorList>
            <person name="Kawai M."/>
            <person name="Futagami T."/>
            <person name="Toyoda A."/>
            <person name="Takaki Y."/>
            <person name="Nishi S."/>
            <person name="Hori S."/>
            <person name="Arai W."/>
            <person name="Tsubouchi T."/>
            <person name="Morono Y."/>
            <person name="Uchiyama I."/>
            <person name="Ito T."/>
            <person name="Fujiyama A."/>
            <person name="Inagaki F."/>
            <person name="Takami H."/>
        </authorList>
    </citation>
    <scope>NUCLEOTIDE SEQUENCE</scope>
    <source>
        <strain evidence="5">Expedition CK06-06</strain>
    </source>
</reference>
<comment type="caution">
    <text evidence="5">The sequence shown here is derived from an EMBL/GenBank/DDBJ whole genome shotgun (WGS) entry which is preliminary data.</text>
</comment>
<dbReference type="GO" id="GO:0008784">
    <property type="term" value="F:alanine racemase activity"/>
    <property type="evidence" value="ECO:0007669"/>
    <property type="project" value="InterPro"/>
</dbReference>
<dbReference type="InterPro" id="IPR000821">
    <property type="entry name" value="Ala_racemase"/>
</dbReference>
<dbReference type="Gene3D" id="3.20.20.10">
    <property type="entry name" value="Alanine racemase"/>
    <property type="match status" value="1"/>
</dbReference>
<dbReference type="SUPFAM" id="SSF50621">
    <property type="entry name" value="Alanine racemase C-terminal domain-like"/>
    <property type="match status" value="1"/>
</dbReference>
<comment type="cofactor">
    <cofactor evidence="1">
        <name>pyridoxal 5'-phosphate</name>
        <dbReference type="ChEBI" id="CHEBI:597326"/>
    </cofactor>
</comment>
<feature type="non-terminal residue" evidence="5">
    <location>
        <position position="292"/>
    </location>
</feature>
<dbReference type="InterPro" id="IPR009006">
    <property type="entry name" value="Ala_racemase/Decarboxylase_C"/>
</dbReference>
<evidence type="ECO:0000256" key="3">
    <source>
        <dbReference type="ARBA" id="ARBA00023235"/>
    </source>
</evidence>
<evidence type="ECO:0000313" key="5">
    <source>
        <dbReference type="EMBL" id="GAH59408.1"/>
    </source>
</evidence>
<dbReference type="AlphaFoldDB" id="X1IPC8"/>
<dbReference type="GO" id="GO:0030170">
    <property type="term" value="F:pyridoxal phosphate binding"/>
    <property type="evidence" value="ECO:0007669"/>
    <property type="project" value="TreeGrafter"/>
</dbReference>
<dbReference type="Pfam" id="PF00842">
    <property type="entry name" value="Ala_racemase_C"/>
    <property type="match status" value="1"/>
</dbReference>
<dbReference type="PANTHER" id="PTHR30511:SF0">
    <property type="entry name" value="ALANINE RACEMASE, CATABOLIC-RELATED"/>
    <property type="match status" value="1"/>
</dbReference>
<dbReference type="SUPFAM" id="SSF51419">
    <property type="entry name" value="PLP-binding barrel"/>
    <property type="match status" value="1"/>
</dbReference>
<dbReference type="InterPro" id="IPR029066">
    <property type="entry name" value="PLP-binding_barrel"/>
</dbReference>
<accession>X1IPC8</accession>
<keyword evidence="3" id="KW-0413">Isomerase</keyword>
<evidence type="ECO:0000256" key="2">
    <source>
        <dbReference type="ARBA" id="ARBA00022898"/>
    </source>
</evidence>
<organism evidence="5">
    <name type="scientific">marine sediment metagenome</name>
    <dbReference type="NCBI Taxonomy" id="412755"/>
    <lineage>
        <taxon>unclassified sequences</taxon>
        <taxon>metagenomes</taxon>
        <taxon>ecological metagenomes</taxon>
    </lineage>
</organism>
<dbReference type="Pfam" id="PF01168">
    <property type="entry name" value="Ala_racemase_N"/>
    <property type="match status" value="1"/>
</dbReference>